<feature type="compositionally biased region" description="Basic and acidic residues" evidence="1">
    <location>
        <begin position="299"/>
        <end position="309"/>
    </location>
</feature>
<accession>A0A165U8Z7</accession>
<proteinExistence type="predicted"/>
<organism evidence="2 3">
    <name type="scientific">Daedalea quercina L-15889</name>
    <dbReference type="NCBI Taxonomy" id="1314783"/>
    <lineage>
        <taxon>Eukaryota</taxon>
        <taxon>Fungi</taxon>
        <taxon>Dikarya</taxon>
        <taxon>Basidiomycota</taxon>
        <taxon>Agaricomycotina</taxon>
        <taxon>Agaricomycetes</taxon>
        <taxon>Polyporales</taxon>
        <taxon>Fomitopsis</taxon>
    </lineage>
</organism>
<dbReference type="PANTHER" id="PTHR16291">
    <property type="entry name" value="NUCLEAR CAP-BINDING PROTEIN SUBUNIT 3"/>
    <property type="match status" value="1"/>
</dbReference>
<feature type="compositionally biased region" description="Pro residues" evidence="1">
    <location>
        <begin position="24"/>
        <end position="33"/>
    </location>
</feature>
<feature type="region of interest" description="Disordered" evidence="1">
    <location>
        <begin position="214"/>
        <end position="355"/>
    </location>
</feature>
<dbReference type="PANTHER" id="PTHR16291:SF0">
    <property type="entry name" value="NUCLEAR CAP-BINDING PROTEIN SUBUNIT 3"/>
    <property type="match status" value="1"/>
</dbReference>
<dbReference type="InterPro" id="IPR019416">
    <property type="entry name" value="NCBP3"/>
</dbReference>
<evidence type="ECO:0008006" key="4">
    <source>
        <dbReference type="Google" id="ProtNLM"/>
    </source>
</evidence>
<dbReference type="GO" id="GO:0000340">
    <property type="term" value="F:RNA 7-methylguanosine cap binding"/>
    <property type="evidence" value="ECO:0007669"/>
    <property type="project" value="InterPro"/>
</dbReference>
<keyword evidence="3" id="KW-1185">Reference proteome</keyword>
<feature type="compositionally biased region" description="Acidic residues" evidence="1">
    <location>
        <begin position="68"/>
        <end position="82"/>
    </location>
</feature>
<dbReference type="Proteomes" id="UP000076727">
    <property type="component" value="Unassembled WGS sequence"/>
</dbReference>
<dbReference type="OrthoDB" id="422106at2759"/>
<feature type="compositionally biased region" description="Basic and acidic residues" evidence="1">
    <location>
        <begin position="317"/>
        <end position="341"/>
    </location>
</feature>
<feature type="compositionally biased region" description="Basic and acidic residues" evidence="1">
    <location>
        <begin position="242"/>
        <end position="255"/>
    </location>
</feature>
<evidence type="ECO:0000313" key="3">
    <source>
        <dbReference type="Proteomes" id="UP000076727"/>
    </source>
</evidence>
<feature type="region of interest" description="Disordered" evidence="1">
    <location>
        <begin position="60"/>
        <end position="83"/>
    </location>
</feature>
<evidence type="ECO:0000313" key="2">
    <source>
        <dbReference type="EMBL" id="KZT74570.1"/>
    </source>
</evidence>
<name>A0A165U8Z7_9APHY</name>
<gene>
    <name evidence="2" type="ORF">DAEQUDRAFT_720751</name>
</gene>
<evidence type="ECO:0000256" key="1">
    <source>
        <dbReference type="SAM" id="MobiDB-lite"/>
    </source>
</evidence>
<dbReference type="EMBL" id="KV429033">
    <property type="protein sequence ID" value="KZT74570.1"/>
    <property type="molecule type" value="Genomic_DNA"/>
</dbReference>
<feature type="region of interest" description="Disordered" evidence="1">
    <location>
        <begin position="1"/>
        <end position="41"/>
    </location>
</feature>
<dbReference type="Pfam" id="PF10309">
    <property type="entry name" value="NCBP3"/>
    <property type="match status" value="1"/>
</dbReference>
<dbReference type="GO" id="GO:0005634">
    <property type="term" value="C:nucleus"/>
    <property type="evidence" value="ECO:0007669"/>
    <property type="project" value="TreeGrafter"/>
</dbReference>
<dbReference type="AlphaFoldDB" id="A0A165U8Z7"/>
<sequence length="355" mass="39585">MDITPEAFDMGADALSYDDTTPYDQPPPPPPTEPGRAQLADRIGNNKVYLLSEATGTRLGKRKHADAVEGEDLEGDLDMGEESSDRDNAILLKGTPISHLPTQSIFAYATHFDSQPLALEWIDDTTCILVFPSKAAARSAHRLLTKSIAEEPSLEDGSVTAKPIPITLWPPEDRINKSLGKGDGLKGVIRMRWATRQDVKKRGAKSESEFYKKYGGKAGKLGPGDDDEADRDGGWQRKRRRGGELEDRLEKGRLDEELDSFLSKEERPASPPSRMRSDHMRSSGRSLLERTSTPPGRSLADRLIADLPRRARSPRRDRRDIHEERGLGRERGTPRPRKTQEELDAELDAFLESRG</sequence>
<dbReference type="GO" id="GO:0003729">
    <property type="term" value="F:mRNA binding"/>
    <property type="evidence" value="ECO:0007669"/>
    <property type="project" value="InterPro"/>
</dbReference>
<reference evidence="2 3" key="1">
    <citation type="journal article" date="2016" name="Mol. Biol. Evol.">
        <title>Comparative Genomics of Early-Diverging Mushroom-Forming Fungi Provides Insights into the Origins of Lignocellulose Decay Capabilities.</title>
        <authorList>
            <person name="Nagy L.G."/>
            <person name="Riley R."/>
            <person name="Tritt A."/>
            <person name="Adam C."/>
            <person name="Daum C."/>
            <person name="Floudas D."/>
            <person name="Sun H."/>
            <person name="Yadav J.S."/>
            <person name="Pangilinan J."/>
            <person name="Larsson K.H."/>
            <person name="Matsuura K."/>
            <person name="Barry K."/>
            <person name="Labutti K."/>
            <person name="Kuo R."/>
            <person name="Ohm R.A."/>
            <person name="Bhattacharya S.S."/>
            <person name="Shirouzu T."/>
            <person name="Yoshinaga Y."/>
            <person name="Martin F.M."/>
            <person name="Grigoriev I.V."/>
            <person name="Hibbett D.S."/>
        </authorList>
    </citation>
    <scope>NUCLEOTIDE SEQUENCE [LARGE SCALE GENOMIC DNA]</scope>
    <source>
        <strain evidence="2 3">L-15889</strain>
    </source>
</reference>
<protein>
    <recommendedName>
        <fullName evidence="4">Chromatin target of PRMT1 protein C-terminal domain-containing protein</fullName>
    </recommendedName>
</protein>
<feature type="compositionally biased region" description="Polar residues" evidence="1">
    <location>
        <begin position="283"/>
        <end position="295"/>
    </location>
</feature>